<dbReference type="AlphaFoldDB" id="A0AA86VDJ4"/>
<gene>
    <name evidence="1" type="ORF">AYBTSS11_LOCUS10672</name>
</gene>
<organism evidence="1 2">
    <name type="scientific">Sphenostylis stenocarpa</name>
    <dbReference type="NCBI Taxonomy" id="92480"/>
    <lineage>
        <taxon>Eukaryota</taxon>
        <taxon>Viridiplantae</taxon>
        <taxon>Streptophyta</taxon>
        <taxon>Embryophyta</taxon>
        <taxon>Tracheophyta</taxon>
        <taxon>Spermatophyta</taxon>
        <taxon>Magnoliopsida</taxon>
        <taxon>eudicotyledons</taxon>
        <taxon>Gunneridae</taxon>
        <taxon>Pentapetalae</taxon>
        <taxon>rosids</taxon>
        <taxon>fabids</taxon>
        <taxon>Fabales</taxon>
        <taxon>Fabaceae</taxon>
        <taxon>Papilionoideae</taxon>
        <taxon>50 kb inversion clade</taxon>
        <taxon>NPAAA clade</taxon>
        <taxon>indigoferoid/millettioid clade</taxon>
        <taxon>Phaseoleae</taxon>
        <taxon>Sphenostylis</taxon>
    </lineage>
</organism>
<dbReference type="Gramene" id="rna-AYBTSS11_LOCUS10672">
    <property type="protein sequence ID" value="CAJ1942113.1"/>
    <property type="gene ID" value="gene-AYBTSS11_LOCUS10672"/>
</dbReference>
<protein>
    <submittedName>
        <fullName evidence="1">Uncharacterized protein</fullName>
    </submittedName>
</protein>
<reference evidence="1" key="1">
    <citation type="submission" date="2023-10" db="EMBL/GenBank/DDBJ databases">
        <authorList>
            <person name="Domelevo Entfellner J.-B."/>
        </authorList>
    </citation>
    <scope>NUCLEOTIDE SEQUENCE</scope>
</reference>
<dbReference type="Proteomes" id="UP001189624">
    <property type="component" value="Chromosome 3"/>
</dbReference>
<keyword evidence="2" id="KW-1185">Reference proteome</keyword>
<name>A0AA86VDJ4_9FABA</name>
<accession>A0AA86VDJ4</accession>
<evidence type="ECO:0000313" key="2">
    <source>
        <dbReference type="Proteomes" id="UP001189624"/>
    </source>
</evidence>
<evidence type="ECO:0000313" key="1">
    <source>
        <dbReference type="EMBL" id="CAJ1942113.1"/>
    </source>
</evidence>
<dbReference type="EMBL" id="OY731400">
    <property type="protein sequence ID" value="CAJ1942113.1"/>
    <property type="molecule type" value="Genomic_DNA"/>
</dbReference>
<sequence>MQPNPPRADSYSWASVHLSHLPLPRLHFHLEAQRGKAHMIDVDLNSQFEVMNTGIHVMVNRICSAMSSSAEIPMYHVL</sequence>
<proteinExistence type="predicted"/>